<accession>A0ABQ4C5Z0</accession>
<dbReference type="NCBIfam" id="NF006101">
    <property type="entry name" value="PRK08255.1"/>
    <property type="match status" value="1"/>
</dbReference>
<feature type="compositionally biased region" description="Polar residues" evidence="1">
    <location>
        <begin position="745"/>
        <end position="760"/>
    </location>
</feature>
<dbReference type="InterPro" id="IPR013785">
    <property type="entry name" value="Aldolase_TIM"/>
</dbReference>
<evidence type="ECO:0000313" key="5">
    <source>
        <dbReference type="Proteomes" id="UP000624325"/>
    </source>
</evidence>
<keyword evidence="5" id="KW-1185">Reference proteome</keyword>
<dbReference type="InterPro" id="IPR036188">
    <property type="entry name" value="FAD/NAD-bd_sf"/>
</dbReference>
<feature type="region of interest" description="Disordered" evidence="1">
    <location>
        <begin position="741"/>
        <end position="787"/>
    </location>
</feature>
<feature type="domain" description="FAD-binding" evidence="3">
    <location>
        <begin position="2"/>
        <end position="325"/>
    </location>
</feature>
<dbReference type="EMBL" id="BONC01000030">
    <property type="protein sequence ID" value="GIF58201.1"/>
    <property type="molecule type" value="Genomic_DNA"/>
</dbReference>
<dbReference type="Pfam" id="PF00724">
    <property type="entry name" value="Oxidored_FMN"/>
    <property type="match status" value="1"/>
</dbReference>
<dbReference type="SUPFAM" id="SSF51395">
    <property type="entry name" value="FMN-linked oxidoreductases"/>
    <property type="match status" value="1"/>
</dbReference>
<dbReference type="InterPro" id="IPR044152">
    <property type="entry name" value="YqjM-like"/>
</dbReference>
<feature type="domain" description="NADH:flavin oxidoreductase/NADH oxidase N-terminal" evidence="2">
    <location>
        <begin position="400"/>
        <end position="733"/>
    </location>
</feature>
<dbReference type="Pfam" id="PF01494">
    <property type="entry name" value="FAD_binding_3"/>
    <property type="match status" value="1"/>
</dbReference>
<reference evidence="4 5" key="1">
    <citation type="submission" date="2021-01" db="EMBL/GenBank/DDBJ databases">
        <title>Whole genome shotgun sequence of Asanoa iriomotensis NBRC 100142.</title>
        <authorList>
            <person name="Komaki H."/>
            <person name="Tamura T."/>
        </authorList>
    </citation>
    <scope>NUCLEOTIDE SEQUENCE [LARGE SCALE GENOMIC DNA]</scope>
    <source>
        <strain evidence="4 5">NBRC 100142</strain>
    </source>
</reference>
<name>A0ABQ4C5Z0_9ACTN</name>
<dbReference type="InterPro" id="IPR001155">
    <property type="entry name" value="OxRdtase_FMN_N"/>
</dbReference>
<gene>
    <name evidence="4" type="ORF">Air01nite_42960</name>
</gene>
<protein>
    <submittedName>
        <fullName evidence="4">Salicylyl-CoA 5-hydroxylase</fullName>
    </submittedName>
</protein>
<dbReference type="InterPro" id="IPR002938">
    <property type="entry name" value="FAD-bd"/>
</dbReference>
<evidence type="ECO:0000259" key="3">
    <source>
        <dbReference type="Pfam" id="PF01494"/>
    </source>
</evidence>
<organism evidence="4 5">
    <name type="scientific">Asanoa iriomotensis</name>
    <dbReference type="NCBI Taxonomy" id="234613"/>
    <lineage>
        <taxon>Bacteria</taxon>
        <taxon>Bacillati</taxon>
        <taxon>Actinomycetota</taxon>
        <taxon>Actinomycetes</taxon>
        <taxon>Micromonosporales</taxon>
        <taxon>Micromonosporaceae</taxon>
        <taxon>Asanoa</taxon>
    </lineage>
</organism>
<sequence>MRVAVVGGGPGGLYFAALVRQLGVADEVTVWERNAADDTFGFGVVFSDETLGGIEHADPRIHGEMEREFARWDDIDVHFRGEVLTSGGHGFAAMGRKRLLQILQERCRELGVDLRFATAAPDVEELRASYDLVVASDGVNSTVRNRYADVFRPTAETRRCRYMWLGTDLVFDAFKFYVKETPHGVMQVHGYPFDAGTSTFIVEMTEQVWRRAGFDAFAGRAFRPGESDEKSVELVRELFHDVLGDAALHLNNSRWLSFVTIRNERWRHENVVLLGDAAHTAHFSIGSGTKLAMEDALALAACLGEHPLGRALTAYEEERRPVVVSTQRAAQASLEWFEHLGQYVDQHPRQFAFNIMTRSRRVTHENLRLRDPEFVEAVDTWFAAHEQARGNGDGEARPPMFQPFRLRGLELANRVVVSPMDMYCAQDGLPDDFHLVHLGGKALGGAGLVMTEMVCVSPTGRITPGCTGLWTDEQAAAWRRITSFVHDRSPAKIGVQLGHSGRKGSTRLMWEGMDEPLPEGNWEVVGPSPLPYRPGVNQVPRELSPADLAEIREQFVAATRRAAWAGFDLLELHCAHGYLLSSFISPLTNERTDGYGGSLANRLRFPLEVFTAMRAAWPPDRPMSVRISATDWCAGGVDADDAVAIARAFAAAGADIIDVSTGQVDPAERPAFGRSYQTPFADRIRNETGIATMAVGVISSYDDVNSILLAGRADLCLVGRAHLYDPHWTLHAAAEQGYAGPGANWPQSWQAGSRRPQTGRTDGPRPRLDLIRTGEPQTQHRRWRPGV</sequence>
<dbReference type="CDD" id="cd02932">
    <property type="entry name" value="OYE_YqiM_FMN"/>
    <property type="match status" value="1"/>
</dbReference>
<dbReference type="SUPFAM" id="SSF51905">
    <property type="entry name" value="FAD/NAD(P)-binding domain"/>
    <property type="match status" value="1"/>
</dbReference>
<dbReference type="PANTHER" id="PTHR43303">
    <property type="entry name" value="NADPH DEHYDROGENASE C23G7.10C-RELATED"/>
    <property type="match status" value="1"/>
</dbReference>
<dbReference type="Gene3D" id="3.30.9.20">
    <property type="match status" value="1"/>
</dbReference>
<evidence type="ECO:0000259" key="2">
    <source>
        <dbReference type="Pfam" id="PF00724"/>
    </source>
</evidence>
<feature type="compositionally biased region" description="Basic and acidic residues" evidence="1">
    <location>
        <begin position="762"/>
        <end position="772"/>
    </location>
</feature>
<dbReference type="Gene3D" id="3.50.50.60">
    <property type="entry name" value="FAD/NAD(P)-binding domain"/>
    <property type="match status" value="1"/>
</dbReference>
<dbReference type="PANTHER" id="PTHR43303:SF3">
    <property type="entry name" value="BLR3436 PROTEIN"/>
    <property type="match status" value="1"/>
</dbReference>
<comment type="caution">
    <text evidence="4">The sequence shown here is derived from an EMBL/GenBank/DDBJ whole genome shotgun (WGS) entry which is preliminary data.</text>
</comment>
<dbReference type="PRINTS" id="PR00420">
    <property type="entry name" value="RNGMNOXGNASE"/>
</dbReference>
<evidence type="ECO:0000313" key="4">
    <source>
        <dbReference type="EMBL" id="GIF58201.1"/>
    </source>
</evidence>
<dbReference type="Gene3D" id="3.20.20.70">
    <property type="entry name" value="Aldolase class I"/>
    <property type="match status" value="1"/>
</dbReference>
<evidence type="ECO:0000256" key="1">
    <source>
        <dbReference type="SAM" id="MobiDB-lite"/>
    </source>
</evidence>
<dbReference type="Proteomes" id="UP000624325">
    <property type="component" value="Unassembled WGS sequence"/>
</dbReference>
<dbReference type="RefSeq" id="WP_203704608.1">
    <property type="nucleotide sequence ID" value="NZ_BAAALU010000004.1"/>
</dbReference>
<proteinExistence type="predicted"/>